<accession>A0AAD0DY07</accession>
<proteinExistence type="predicted"/>
<dbReference type="Proteomes" id="UP000217144">
    <property type="component" value="Chromosome"/>
</dbReference>
<dbReference type="RefSeq" id="WP_095670616.1">
    <property type="nucleotide sequence ID" value="NZ_CP016769.1"/>
</dbReference>
<dbReference type="Gene3D" id="2.40.10.10">
    <property type="entry name" value="Trypsin-like serine proteases"/>
    <property type="match status" value="2"/>
</dbReference>
<gene>
    <name evidence="2" type="ORF">A1s21148_00860</name>
</gene>
<dbReference type="InterPro" id="IPR009003">
    <property type="entry name" value="Peptidase_S1_PA"/>
</dbReference>
<dbReference type="EMBL" id="CP016769">
    <property type="protein sequence ID" value="ASY10127.1"/>
    <property type="molecule type" value="Genomic_DNA"/>
</dbReference>
<feature type="signal peptide" evidence="1">
    <location>
        <begin position="1"/>
        <end position="24"/>
    </location>
</feature>
<keyword evidence="3" id="KW-1185">Reference proteome</keyword>
<evidence type="ECO:0008006" key="4">
    <source>
        <dbReference type="Google" id="ProtNLM"/>
    </source>
</evidence>
<protein>
    <recommendedName>
        <fullName evidence="4">Trypsin-like serine protease</fullName>
    </recommendedName>
</protein>
<name>A0AAD0DY07_9ACTN</name>
<dbReference type="KEGG" id="plan:A1s21148_00860"/>
<organism evidence="2 3">
    <name type="scientific">Candidatus Planktophila lacus</name>
    <dbReference type="NCBI Taxonomy" id="1884913"/>
    <lineage>
        <taxon>Bacteria</taxon>
        <taxon>Bacillati</taxon>
        <taxon>Actinomycetota</taxon>
        <taxon>Actinomycetes</taxon>
        <taxon>Candidatus Nanopelagicales</taxon>
        <taxon>Candidatus Nanopelagicaceae</taxon>
        <taxon>Candidatus Planktophila</taxon>
    </lineage>
</organism>
<dbReference type="AlphaFoldDB" id="A0AAD0DY07"/>
<keyword evidence="1" id="KW-0732">Signal</keyword>
<dbReference type="InterPro" id="IPR043504">
    <property type="entry name" value="Peptidase_S1_PA_chymotrypsin"/>
</dbReference>
<evidence type="ECO:0000313" key="2">
    <source>
        <dbReference type="EMBL" id="ASY10127.1"/>
    </source>
</evidence>
<evidence type="ECO:0000256" key="1">
    <source>
        <dbReference type="SAM" id="SignalP"/>
    </source>
</evidence>
<evidence type="ECO:0000313" key="3">
    <source>
        <dbReference type="Proteomes" id="UP000217144"/>
    </source>
</evidence>
<feature type="chain" id="PRO_5042012376" description="Trypsin-like serine protease" evidence="1">
    <location>
        <begin position="25"/>
        <end position="328"/>
    </location>
</feature>
<reference evidence="2 3" key="1">
    <citation type="submission" date="2016-07" db="EMBL/GenBank/DDBJ databases">
        <title>High microdiversification within the ubiquitous acI lineage of Actinobacteria.</title>
        <authorList>
            <person name="Neuenschwander S.M."/>
            <person name="Salcher M."/>
            <person name="Ghai R."/>
            <person name="Pernthaler J."/>
        </authorList>
    </citation>
    <scope>NUCLEOTIDE SEQUENCE [LARGE SCALE GENOMIC DNA]</scope>
    <source>
        <strain evidence="2">MMS-21-148</strain>
    </source>
</reference>
<sequence length="328" mass="35703">MQKKILKGVLASILLIPSITPANAALDAPINLDNPRVVAMFGNDIDKAAWSGYLYSSRIVFSAAHSHYNFDSSGNLIYKEPGIFTVGKPNSSAKDSSGRVKVVKLFLADFKTIPSGGAINDFVIYVLEKDLVPMVPGKLITPEITQELVEAKAEVEFHGYGEYRDRCAAGQSPPCKKDWQNPNQITSEFPRKNVMKLSPVLSSWMDSQKMSEMANERFISDPQGCPGDSGGPITTIYKGERIYLGMGLDAGGVYACGAGGSPRNEPNAFGHFSPVYKHLDLLRDAEAFVKQQVSTKSKTEVSITCVKSKLVKKVTAVNPKCPSGYKKK</sequence>
<dbReference type="SUPFAM" id="SSF50494">
    <property type="entry name" value="Trypsin-like serine proteases"/>
    <property type="match status" value="1"/>
</dbReference>